<dbReference type="GO" id="GO:0005829">
    <property type="term" value="C:cytosol"/>
    <property type="evidence" value="ECO:0007669"/>
    <property type="project" value="TreeGrafter"/>
</dbReference>
<evidence type="ECO:0000259" key="10">
    <source>
        <dbReference type="PROSITE" id="PS50110"/>
    </source>
</evidence>
<gene>
    <name evidence="12" type="ORF">SH1V18_08450</name>
</gene>
<dbReference type="GO" id="GO:0032993">
    <property type="term" value="C:protein-DNA complex"/>
    <property type="evidence" value="ECO:0007669"/>
    <property type="project" value="TreeGrafter"/>
</dbReference>
<evidence type="ECO:0000256" key="3">
    <source>
        <dbReference type="ARBA" id="ARBA00023012"/>
    </source>
</evidence>
<sequence>MRILLIEDETDLLETLAKGLRIKGFSIDCAEDGESGLSKAIDEQYDLIVLDLNLPRLDGFEFLTELMKEKPNSKVLILSANNELSSKLKGFNLGANDYMTKPFHFEELEVRIRMLLHREFVQKSNILRYNELRFDTFARKVTFNKTDIQFTAKELALLEYFLLNQGKLISQQELIEHVWDESVDIFSNSIRVHMSALRKKLKNVMREDPIVTKIGEGYILP</sequence>
<accession>A0A9W6DDL3</accession>
<evidence type="ECO:0000256" key="6">
    <source>
        <dbReference type="ARBA" id="ARBA00023163"/>
    </source>
</evidence>
<dbReference type="Gene3D" id="6.10.250.690">
    <property type="match status" value="1"/>
</dbReference>
<dbReference type="Pfam" id="PF00486">
    <property type="entry name" value="Trans_reg_C"/>
    <property type="match status" value="1"/>
</dbReference>
<evidence type="ECO:0000256" key="8">
    <source>
        <dbReference type="PROSITE-ProRule" id="PRU00169"/>
    </source>
</evidence>
<keyword evidence="2 8" id="KW-0597">Phosphoprotein</keyword>
<dbReference type="PANTHER" id="PTHR48111:SF22">
    <property type="entry name" value="REGULATOR OF RPOS"/>
    <property type="match status" value="1"/>
</dbReference>
<feature type="domain" description="Response regulatory" evidence="10">
    <location>
        <begin position="2"/>
        <end position="116"/>
    </location>
</feature>
<dbReference type="InterPro" id="IPR036388">
    <property type="entry name" value="WH-like_DNA-bd_sf"/>
</dbReference>
<comment type="function">
    <text evidence="7">May play the central regulatory role in sporulation. It may be an element of the effector pathway responsible for the activation of sporulation genes in response to nutritional stress. Spo0A may act in concert with spo0H (a sigma factor) to control the expression of some genes that are critical to the sporulation process.</text>
</comment>
<dbReference type="GO" id="GO:0006355">
    <property type="term" value="P:regulation of DNA-templated transcription"/>
    <property type="evidence" value="ECO:0007669"/>
    <property type="project" value="InterPro"/>
</dbReference>
<dbReference type="SUPFAM" id="SSF52172">
    <property type="entry name" value="CheY-like"/>
    <property type="match status" value="1"/>
</dbReference>
<keyword evidence="5 9" id="KW-0238">DNA-binding</keyword>
<evidence type="ECO:0000313" key="12">
    <source>
        <dbReference type="EMBL" id="GKX28365.1"/>
    </source>
</evidence>
<dbReference type="CDD" id="cd00383">
    <property type="entry name" value="trans_reg_C"/>
    <property type="match status" value="1"/>
</dbReference>
<reference evidence="12" key="1">
    <citation type="submission" date="2022-06" db="EMBL/GenBank/DDBJ databases">
        <title>Vallitalea longa sp. nov., an anaerobic bacterium isolated from marine sediment.</title>
        <authorList>
            <person name="Hirano S."/>
            <person name="Terahara T."/>
            <person name="Mori K."/>
            <person name="Hamada M."/>
            <person name="Matsumoto R."/>
            <person name="Kobayashi T."/>
        </authorList>
    </citation>
    <scope>NUCLEOTIDE SEQUENCE</scope>
    <source>
        <strain evidence="12">SH18-1</strain>
    </source>
</reference>
<organism evidence="12 13">
    <name type="scientific">Vallitalea longa</name>
    <dbReference type="NCBI Taxonomy" id="2936439"/>
    <lineage>
        <taxon>Bacteria</taxon>
        <taxon>Bacillati</taxon>
        <taxon>Bacillota</taxon>
        <taxon>Clostridia</taxon>
        <taxon>Lachnospirales</taxon>
        <taxon>Vallitaleaceae</taxon>
        <taxon>Vallitalea</taxon>
    </lineage>
</organism>
<evidence type="ECO:0000256" key="1">
    <source>
        <dbReference type="ARBA" id="ARBA00018672"/>
    </source>
</evidence>
<dbReference type="InterPro" id="IPR039420">
    <property type="entry name" value="WalR-like"/>
</dbReference>
<feature type="modified residue" description="4-aspartylphosphate" evidence="8">
    <location>
        <position position="51"/>
    </location>
</feature>
<dbReference type="SMART" id="SM00862">
    <property type="entry name" value="Trans_reg_C"/>
    <property type="match status" value="1"/>
</dbReference>
<dbReference type="PROSITE" id="PS50110">
    <property type="entry name" value="RESPONSE_REGULATORY"/>
    <property type="match status" value="1"/>
</dbReference>
<dbReference type="InterPro" id="IPR001867">
    <property type="entry name" value="OmpR/PhoB-type_DNA-bd"/>
</dbReference>
<dbReference type="PANTHER" id="PTHR48111">
    <property type="entry name" value="REGULATOR OF RPOS"/>
    <property type="match status" value="1"/>
</dbReference>
<dbReference type="EMBL" id="BRLB01000001">
    <property type="protein sequence ID" value="GKX28365.1"/>
    <property type="molecule type" value="Genomic_DNA"/>
</dbReference>
<feature type="DNA-binding region" description="OmpR/PhoB-type" evidence="9">
    <location>
        <begin position="124"/>
        <end position="221"/>
    </location>
</feature>
<dbReference type="Proteomes" id="UP001144256">
    <property type="component" value="Unassembled WGS sequence"/>
</dbReference>
<feature type="domain" description="OmpR/PhoB-type" evidence="11">
    <location>
        <begin position="124"/>
        <end position="221"/>
    </location>
</feature>
<dbReference type="Pfam" id="PF00072">
    <property type="entry name" value="Response_reg"/>
    <property type="match status" value="1"/>
</dbReference>
<dbReference type="Gene3D" id="1.10.10.10">
    <property type="entry name" value="Winged helix-like DNA-binding domain superfamily/Winged helix DNA-binding domain"/>
    <property type="match status" value="1"/>
</dbReference>
<protein>
    <recommendedName>
        <fullName evidence="1">Stage 0 sporulation protein A homolog</fullName>
    </recommendedName>
</protein>
<dbReference type="SMART" id="SM00448">
    <property type="entry name" value="REC"/>
    <property type="match status" value="1"/>
</dbReference>
<dbReference type="PROSITE" id="PS51755">
    <property type="entry name" value="OMPR_PHOB"/>
    <property type="match status" value="1"/>
</dbReference>
<dbReference type="AlphaFoldDB" id="A0A9W6DDL3"/>
<proteinExistence type="predicted"/>
<evidence type="ECO:0000259" key="11">
    <source>
        <dbReference type="PROSITE" id="PS51755"/>
    </source>
</evidence>
<dbReference type="InterPro" id="IPR001789">
    <property type="entry name" value="Sig_transdc_resp-reg_receiver"/>
</dbReference>
<keyword evidence="13" id="KW-1185">Reference proteome</keyword>
<dbReference type="GO" id="GO:0000976">
    <property type="term" value="F:transcription cis-regulatory region binding"/>
    <property type="evidence" value="ECO:0007669"/>
    <property type="project" value="TreeGrafter"/>
</dbReference>
<evidence type="ECO:0000256" key="7">
    <source>
        <dbReference type="ARBA" id="ARBA00024867"/>
    </source>
</evidence>
<dbReference type="Gene3D" id="3.40.50.2300">
    <property type="match status" value="1"/>
</dbReference>
<keyword evidence="6" id="KW-0804">Transcription</keyword>
<keyword evidence="4" id="KW-0805">Transcription regulation</keyword>
<evidence type="ECO:0000313" key="13">
    <source>
        <dbReference type="Proteomes" id="UP001144256"/>
    </source>
</evidence>
<evidence type="ECO:0000256" key="9">
    <source>
        <dbReference type="PROSITE-ProRule" id="PRU01091"/>
    </source>
</evidence>
<name>A0A9W6DDL3_9FIRM</name>
<evidence type="ECO:0000256" key="4">
    <source>
        <dbReference type="ARBA" id="ARBA00023015"/>
    </source>
</evidence>
<dbReference type="RefSeq" id="WP_281812552.1">
    <property type="nucleotide sequence ID" value="NZ_BRLB01000001.1"/>
</dbReference>
<dbReference type="GO" id="GO:0000156">
    <property type="term" value="F:phosphorelay response regulator activity"/>
    <property type="evidence" value="ECO:0007669"/>
    <property type="project" value="TreeGrafter"/>
</dbReference>
<comment type="caution">
    <text evidence="12">The sequence shown here is derived from an EMBL/GenBank/DDBJ whole genome shotgun (WGS) entry which is preliminary data.</text>
</comment>
<dbReference type="InterPro" id="IPR011006">
    <property type="entry name" value="CheY-like_superfamily"/>
</dbReference>
<evidence type="ECO:0000256" key="2">
    <source>
        <dbReference type="ARBA" id="ARBA00022553"/>
    </source>
</evidence>
<keyword evidence="3" id="KW-0902">Two-component regulatory system</keyword>
<evidence type="ECO:0000256" key="5">
    <source>
        <dbReference type="ARBA" id="ARBA00023125"/>
    </source>
</evidence>